<accession>A0ACC2SF83</accession>
<evidence type="ECO:0000313" key="2">
    <source>
        <dbReference type="Proteomes" id="UP001165960"/>
    </source>
</evidence>
<dbReference type="Proteomes" id="UP001165960">
    <property type="component" value="Unassembled WGS sequence"/>
</dbReference>
<name>A0ACC2SF83_9FUNG</name>
<sequence length="150" mass="15778">MSKLFPMETYQDLLGPDTREAFWKVYLVSVTEVTIPNPAMGFEPAPSHQAGGAGSRSLPAPGFALKSKYPGAGTTPSLAAAVGPILGPKSFSSSVGLAGPGQAKFSCPELPVQAHPPFDNLGFPVGNPFLIKFFCLRNAYQAVPKMAIKL</sequence>
<organism evidence="1 2">
    <name type="scientific">Entomophthora muscae</name>
    <dbReference type="NCBI Taxonomy" id="34485"/>
    <lineage>
        <taxon>Eukaryota</taxon>
        <taxon>Fungi</taxon>
        <taxon>Fungi incertae sedis</taxon>
        <taxon>Zoopagomycota</taxon>
        <taxon>Entomophthoromycotina</taxon>
        <taxon>Entomophthoromycetes</taxon>
        <taxon>Entomophthorales</taxon>
        <taxon>Entomophthoraceae</taxon>
        <taxon>Entomophthora</taxon>
    </lineage>
</organism>
<reference evidence="1" key="1">
    <citation type="submission" date="2022-04" db="EMBL/GenBank/DDBJ databases">
        <title>Genome of the entomopathogenic fungus Entomophthora muscae.</title>
        <authorList>
            <person name="Elya C."/>
            <person name="Lovett B.R."/>
            <person name="Lee E."/>
            <person name="Macias A.M."/>
            <person name="Hajek A.E."/>
            <person name="De Bivort B.L."/>
            <person name="Kasson M.T."/>
            <person name="De Fine Licht H.H."/>
            <person name="Stajich J.E."/>
        </authorList>
    </citation>
    <scope>NUCLEOTIDE SEQUENCE</scope>
    <source>
        <strain evidence="1">Berkeley</strain>
    </source>
</reference>
<proteinExistence type="predicted"/>
<dbReference type="EMBL" id="QTSX02005116">
    <property type="protein sequence ID" value="KAJ9060929.1"/>
    <property type="molecule type" value="Genomic_DNA"/>
</dbReference>
<gene>
    <name evidence="1" type="ORF">DSO57_1025663</name>
</gene>
<protein>
    <submittedName>
        <fullName evidence="1">Uncharacterized protein</fullName>
    </submittedName>
</protein>
<evidence type="ECO:0000313" key="1">
    <source>
        <dbReference type="EMBL" id="KAJ9060929.1"/>
    </source>
</evidence>
<comment type="caution">
    <text evidence="1">The sequence shown here is derived from an EMBL/GenBank/DDBJ whole genome shotgun (WGS) entry which is preliminary data.</text>
</comment>
<keyword evidence="2" id="KW-1185">Reference proteome</keyword>